<gene>
    <name evidence="10" type="ORF">NIES1031_03645</name>
</gene>
<keyword evidence="2 7" id="KW-0812">Transmembrane</keyword>
<feature type="transmembrane region" description="Helical" evidence="7">
    <location>
        <begin position="248"/>
        <end position="274"/>
    </location>
</feature>
<feature type="transmembrane region" description="Helical" evidence="7">
    <location>
        <begin position="286"/>
        <end position="309"/>
    </location>
</feature>
<dbReference type="InterPro" id="IPR003439">
    <property type="entry name" value="ABC_transporter-like_ATP-bd"/>
</dbReference>
<reference evidence="10 11" key="1">
    <citation type="submission" date="2016-11" db="EMBL/GenBank/DDBJ databases">
        <title>Draft Genome Sequences of Nine Cyanobacterial Strains from Diverse Habitats.</title>
        <authorList>
            <person name="Zhu T."/>
            <person name="Hou S."/>
            <person name="Lu X."/>
            <person name="Hess W.R."/>
        </authorList>
    </citation>
    <scope>NUCLEOTIDE SEQUENCE [LARGE SCALE GENOMIC DNA]</scope>
    <source>
        <strain evidence="10 11">5.2 s.c.1</strain>
    </source>
</reference>
<dbReference type="Pfam" id="PF00005">
    <property type="entry name" value="ABC_tran"/>
    <property type="match status" value="1"/>
</dbReference>
<feature type="domain" description="ABC transporter" evidence="8">
    <location>
        <begin position="370"/>
        <end position="601"/>
    </location>
</feature>
<evidence type="ECO:0000259" key="9">
    <source>
        <dbReference type="PROSITE" id="PS50929"/>
    </source>
</evidence>
<accession>A0A1U7HXK7</accession>
<dbReference type="InterPro" id="IPR011527">
    <property type="entry name" value="ABC1_TM_dom"/>
</dbReference>
<dbReference type="Proteomes" id="UP000185984">
    <property type="component" value="Unassembled WGS sequence"/>
</dbReference>
<dbReference type="SUPFAM" id="SSF90123">
    <property type="entry name" value="ABC transporter transmembrane region"/>
    <property type="match status" value="1"/>
</dbReference>
<comment type="caution">
    <text evidence="10">The sequence shown here is derived from an EMBL/GenBank/DDBJ whole genome shotgun (WGS) entry which is preliminary data.</text>
</comment>
<evidence type="ECO:0000256" key="3">
    <source>
        <dbReference type="ARBA" id="ARBA00022741"/>
    </source>
</evidence>
<evidence type="ECO:0000313" key="10">
    <source>
        <dbReference type="EMBL" id="OKH28348.1"/>
    </source>
</evidence>
<dbReference type="AlphaFoldDB" id="A0A1U7HXK7"/>
<dbReference type="Gene3D" id="3.40.50.300">
    <property type="entry name" value="P-loop containing nucleotide triphosphate hydrolases"/>
    <property type="match status" value="1"/>
</dbReference>
<evidence type="ECO:0000259" key="8">
    <source>
        <dbReference type="PROSITE" id="PS50893"/>
    </source>
</evidence>
<keyword evidence="3" id="KW-0547">Nucleotide-binding</keyword>
<dbReference type="GO" id="GO:0140359">
    <property type="term" value="F:ABC-type transporter activity"/>
    <property type="evidence" value="ECO:0007669"/>
    <property type="project" value="InterPro"/>
</dbReference>
<dbReference type="Pfam" id="PF00664">
    <property type="entry name" value="ABC_membrane"/>
    <property type="match status" value="1"/>
</dbReference>
<evidence type="ECO:0000313" key="11">
    <source>
        <dbReference type="Proteomes" id="UP000185984"/>
    </source>
</evidence>
<dbReference type="SMART" id="SM00382">
    <property type="entry name" value="AAA"/>
    <property type="match status" value="1"/>
</dbReference>
<keyword evidence="4 10" id="KW-0067">ATP-binding</keyword>
<dbReference type="STRING" id="247279.NIES1031_03645"/>
<evidence type="ECO:0000256" key="4">
    <source>
        <dbReference type="ARBA" id="ARBA00022840"/>
    </source>
</evidence>
<feature type="transmembrane region" description="Helical" evidence="7">
    <location>
        <begin position="21"/>
        <end position="43"/>
    </location>
</feature>
<dbReference type="PANTHER" id="PTHR24221:SF423">
    <property type="entry name" value="ABC TRANSPORTER"/>
    <property type="match status" value="1"/>
</dbReference>
<evidence type="ECO:0000256" key="5">
    <source>
        <dbReference type="ARBA" id="ARBA00022989"/>
    </source>
</evidence>
<dbReference type="RefSeq" id="WP_073548155.1">
    <property type="nucleotide sequence ID" value="NZ_CAWMVK010000023.1"/>
</dbReference>
<dbReference type="InterPro" id="IPR036640">
    <property type="entry name" value="ABC1_TM_sf"/>
</dbReference>
<keyword evidence="5 7" id="KW-1133">Transmembrane helix</keyword>
<organism evidence="10 11">
    <name type="scientific">Chroogloeocystis siderophila 5.2 s.c.1</name>
    <dbReference type="NCBI Taxonomy" id="247279"/>
    <lineage>
        <taxon>Bacteria</taxon>
        <taxon>Bacillati</taxon>
        <taxon>Cyanobacteriota</taxon>
        <taxon>Cyanophyceae</taxon>
        <taxon>Oscillatoriophycideae</taxon>
        <taxon>Chroococcales</taxon>
        <taxon>Chroococcaceae</taxon>
        <taxon>Chroogloeocystis</taxon>
    </lineage>
</organism>
<dbReference type="InterPro" id="IPR003593">
    <property type="entry name" value="AAA+_ATPase"/>
</dbReference>
<evidence type="ECO:0000256" key="7">
    <source>
        <dbReference type="SAM" id="Phobius"/>
    </source>
</evidence>
<dbReference type="OrthoDB" id="9762778at2"/>
<sequence length="604" mass="66745">MKNSVSIWQLLWRMILYTPKLYLADTILWLFIMGLPAIPGLLVREFFNTLTNDSQLNASPQTLVALLLATGLARILAIFTGRVTKTQHRFTMSSLLRHNLLAQLLQRPGAQPLSTNYKVATVSPGEVLSYFREDANQVEDNVVGTNEILGEGVFALIALVILFSVNVWLTLFVFLPLVAIAIVIQRAETRIKRYRRASRQATQNVTGLIGEIFSSVQAIQVAGAEQPVLARFRQLNQQRQRLMVQDQVFTAILNSILQNLVSVGTGLILLTIALSRNAITISVGDFALFVYYLSFVTEFISSLGGFLALSKQTKVSFERMGSLVQKDGVVTATNLVTPQPLYLDNIWGQKPKLPLVVQPYRDTQSYLNELKAVNLTYLYPGTNQGVVDINLTIQRGSITVITGRIGAGKTTLLRALLGLLPKQGGKIYWNGKEVTDPATFFIPPRSAYTPQVPQLFSGTLQENITLGWQQGNIEQAIALAAFDRDLATMPEGLETIIGTKGMRLSGGQLQRAAAARMFVHQPELLVFDDLSSALDIETEQLVWSRLFAASTQDKIAESTWQPTCLAVSHRHAVLRRADNIIVLTAGRVVAEGSFDEIKSFIKEG</sequence>
<name>A0A1U7HXK7_9CHRO</name>
<feature type="transmembrane region" description="Helical" evidence="7">
    <location>
        <begin position="171"/>
        <end position="189"/>
    </location>
</feature>
<dbReference type="PANTHER" id="PTHR24221">
    <property type="entry name" value="ATP-BINDING CASSETTE SUB-FAMILY B"/>
    <property type="match status" value="1"/>
</dbReference>
<dbReference type="CDD" id="cd07346">
    <property type="entry name" value="ABC_6TM_exporters"/>
    <property type="match status" value="1"/>
</dbReference>
<dbReference type="EMBL" id="MRCC01000003">
    <property type="protein sequence ID" value="OKH28348.1"/>
    <property type="molecule type" value="Genomic_DNA"/>
</dbReference>
<comment type="subcellular location">
    <subcellularLocation>
        <location evidence="1">Cell membrane</location>
        <topology evidence="1">Multi-pass membrane protein</topology>
    </subcellularLocation>
</comment>
<protein>
    <submittedName>
        <fullName evidence="10">ABC transporter ATP-binding protein</fullName>
    </submittedName>
</protein>
<dbReference type="GO" id="GO:0016887">
    <property type="term" value="F:ATP hydrolysis activity"/>
    <property type="evidence" value="ECO:0007669"/>
    <property type="project" value="InterPro"/>
</dbReference>
<keyword evidence="6 7" id="KW-0472">Membrane</keyword>
<evidence type="ECO:0000256" key="2">
    <source>
        <dbReference type="ARBA" id="ARBA00022692"/>
    </source>
</evidence>
<dbReference type="PROSITE" id="PS50929">
    <property type="entry name" value="ABC_TM1F"/>
    <property type="match status" value="1"/>
</dbReference>
<keyword evidence="11" id="KW-1185">Reference proteome</keyword>
<evidence type="ECO:0000256" key="6">
    <source>
        <dbReference type="ARBA" id="ARBA00023136"/>
    </source>
</evidence>
<dbReference type="SUPFAM" id="SSF52540">
    <property type="entry name" value="P-loop containing nucleoside triphosphate hydrolases"/>
    <property type="match status" value="1"/>
</dbReference>
<feature type="domain" description="ABC transmembrane type-1" evidence="9">
    <location>
        <begin position="26"/>
        <end position="312"/>
    </location>
</feature>
<dbReference type="PROSITE" id="PS50893">
    <property type="entry name" value="ABC_TRANSPORTER_2"/>
    <property type="match status" value="1"/>
</dbReference>
<evidence type="ECO:0000256" key="1">
    <source>
        <dbReference type="ARBA" id="ARBA00004651"/>
    </source>
</evidence>
<dbReference type="InterPro" id="IPR039421">
    <property type="entry name" value="Type_1_exporter"/>
</dbReference>
<dbReference type="InterPro" id="IPR027417">
    <property type="entry name" value="P-loop_NTPase"/>
</dbReference>
<dbReference type="GO" id="GO:0005886">
    <property type="term" value="C:plasma membrane"/>
    <property type="evidence" value="ECO:0007669"/>
    <property type="project" value="UniProtKB-SubCell"/>
</dbReference>
<dbReference type="Gene3D" id="1.20.1560.10">
    <property type="entry name" value="ABC transporter type 1, transmembrane domain"/>
    <property type="match status" value="1"/>
</dbReference>
<feature type="transmembrane region" description="Helical" evidence="7">
    <location>
        <begin position="63"/>
        <end position="83"/>
    </location>
</feature>
<proteinExistence type="predicted"/>
<feature type="transmembrane region" description="Helical" evidence="7">
    <location>
        <begin position="148"/>
        <end position="165"/>
    </location>
</feature>
<dbReference type="CDD" id="cd03228">
    <property type="entry name" value="ABCC_MRP_Like"/>
    <property type="match status" value="1"/>
</dbReference>
<dbReference type="GO" id="GO:0005524">
    <property type="term" value="F:ATP binding"/>
    <property type="evidence" value="ECO:0007669"/>
    <property type="project" value="UniProtKB-KW"/>
</dbReference>